<dbReference type="Proteomes" id="UP000567246">
    <property type="component" value="Unassembled WGS sequence"/>
</dbReference>
<dbReference type="SUPFAM" id="SSF55729">
    <property type="entry name" value="Acyl-CoA N-acyltransferases (Nat)"/>
    <property type="match status" value="1"/>
</dbReference>
<evidence type="ECO:0000259" key="4">
    <source>
        <dbReference type="PROSITE" id="PS51186"/>
    </source>
</evidence>
<gene>
    <name evidence="5" type="ORF">HDA33_002179</name>
</gene>
<comment type="similarity">
    <text evidence="3">Belongs to the acetyltransferase family. RimJ subfamily.</text>
</comment>
<dbReference type="InterPro" id="IPR016181">
    <property type="entry name" value="Acyl_CoA_acyltransferase"/>
</dbReference>
<keyword evidence="1 5" id="KW-0808">Transferase</keyword>
<protein>
    <submittedName>
        <fullName evidence="5">Ribosomal-protein-alanine N-acetyltransferase</fullName>
        <ecNumber evidence="5">2.3.1.267</ecNumber>
    </submittedName>
</protein>
<evidence type="ECO:0000256" key="1">
    <source>
        <dbReference type="ARBA" id="ARBA00022679"/>
    </source>
</evidence>
<dbReference type="InterPro" id="IPR051531">
    <property type="entry name" value="N-acetyltransferase"/>
</dbReference>
<dbReference type="RefSeq" id="WP_158491746.1">
    <property type="nucleotide sequence ID" value="NZ_BAABAG010000018.1"/>
</dbReference>
<dbReference type="EMBL" id="JACHMW010000001">
    <property type="protein sequence ID" value="MBB5849615.1"/>
    <property type="molecule type" value="Genomic_DNA"/>
</dbReference>
<proteinExistence type="inferred from homology"/>
<dbReference type="GO" id="GO:0008999">
    <property type="term" value="F:protein-N-terminal-alanine acetyltransferase activity"/>
    <property type="evidence" value="ECO:0007669"/>
    <property type="project" value="UniProtKB-EC"/>
</dbReference>
<accession>A0A7W9N117</accession>
<organism evidence="5 6">
    <name type="scientific">Micrococcus endophyticus</name>
    <dbReference type="NCBI Taxonomy" id="455343"/>
    <lineage>
        <taxon>Bacteria</taxon>
        <taxon>Bacillati</taxon>
        <taxon>Actinomycetota</taxon>
        <taxon>Actinomycetes</taxon>
        <taxon>Micrococcales</taxon>
        <taxon>Micrococcaceae</taxon>
        <taxon>Micrococcus</taxon>
    </lineage>
</organism>
<dbReference type="AlphaFoldDB" id="A0A7W9N117"/>
<dbReference type="GO" id="GO:0005737">
    <property type="term" value="C:cytoplasm"/>
    <property type="evidence" value="ECO:0007669"/>
    <property type="project" value="TreeGrafter"/>
</dbReference>
<dbReference type="InterPro" id="IPR000182">
    <property type="entry name" value="GNAT_dom"/>
</dbReference>
<feature type="domain" description="N-acetyltransferase" evidence="4">
    <location>
        <begin position="3"/>
        <end position="170"/>
    </location>
</feature>
<name>A0A7W9N117_9MICC</name>
<evidence type="ECO:0000313" key="5">
    <source>
        <dbReference type="EMBL" id="MBB5849615.1"/>
    </source>
</evidence>
<dbReference type="PROSITE" id="PS51186">
    <property type="entry name" value="GNAT"/>
    <property type="match status" value="1"/>
</dbReference>
<dbReference type="Pfam" id="PF13302">
    <property type="entry name" value="Acetyltransf_3"/>
    <property type="match status" value="1"/>
</dbReference>
<evidence type="ECO:0000313" key="6">
    <source>
        <dbReference type="Proteomes" id="UP000567246"/>
    </source>
</evidence>
<keyword evidence="6" id="KW-1185">Reference proteome</keyword>
<dbReference type="Gene3D" id="3.40.630.30">
    <property type="match status" value="1"/>
</dbReference>
<dbReference type="PANTHER" id="PTHR43792">
    <property type="entry name" value="GNAT FAMILY, PUTATIVE (AFU_ORTHOLOGUE AFUA_3G00765)-RELATED-RELATED"/>
    <property type="match status" value="1"/>
</dbReference>
<reference evidence="5 6" key="1">
    <citation type="submission" date="2020-08" db="EMBL/GenBank/DDBJ databases">
        <title>Sequencing the genomes of 1000 actinobacteria strains.</title>
        <authorList>
            <person name="Klenk H.-P."/>
        </authorList>
    </citation>
    <scope>NUCLEOTIDE SEQUENCE [LARGE SCALE GENOMIC DNA]</scope>
    <source>
        <strain evidence="5 6">DSM 17945</strain>
    </source>
</reference>
<evidence type="ECO:0000256" key="3">
    <source>
        <dbReference type="ARBA" id="ARBA00038502"/>
    </source>
</evidence>
<keyword evidence="2 5" id="KW-0012">Acyltransferase</keyword>
<evidence type="ECO:0000256" key="2">
    <source>
        <dbReference type="ARBA" id="ARBA00023315"/>
    </source>
</evidence>
<dbReference type="PANTHER" id="PTHR43792:SF8">
    <property type="entry name" value="[RIBOSOMAL PROTEIN US5]-ALANINE N-ACETYLTRANSFERASE"/>
    <property type="match status" value="1"/>
</dbReference>
<dbReference type="EC" id="2.3.1.267" evidence="5"/>
<comment type="caution">
    <text evidence="5">The sequence shown here is derived from an EMBL/GenBank/DDBJ whole genome shotgun (WGS) entry which is preliminary data.</text>
</comment>
<sequence length="178" mass="19285">MSVSLRHPTPDDVPALVDFVVRNRDHFRTGEPARSEAYYTPAGQADLVAAADRARETGTGLLFLVEEDGVLVGRAQLNSVIRGAFDSASVGYGVDRACTGRGIATAALRLLVGVGFDVLGLHRLQGETLVDNVASQRVLAACGFEHYGTAPDYLRIDGRWRAHELFQRINPGWRPRGA</sequence>